<keyword evidence="2" id="KW-1185">Reference proteome</keyword>
<protein>
    <submittedName>
        <fullName evidence="1">Uncharacterized protein</fullName>
    </submittedName>
</protein>
<proteinExistence type="predicted"/>
<dbReference type="AlphaFoldDB" id="A0A7W3MVW9"/>
<reference evidence="1 2" key="1">
    <citation type="submission" date="2020-08" db="EMBL/GenBank/DDBJ databases">
        <title>Sequencing the genomes of 1000 actinobacteria strains.</title>
        <authorList>
            <person name="Klenk H.-P."/>
        </authorList>
    </citation>
    <scope>NUCLEOTIDE SEQUENCE [LARGE SCALE GENOMIC DNA]</scope>
    <source>
        <strain evidence="1 2">DSM 45823</strain>
    </source>
</reference>
<evidence type="ECO:0000313" key="1">
    <source>
        <dbReference type="EMBL" id="MBA9002812.1"/>
    </source>
</evidence>
<organism evidence="1 2">
    <name type="scientific">Thermomonospora cellulosilytica</name>
    <dbReference type="NCBI Taxonomy" id="1411118"/>
    <lineage>
        <taxon>Bacteria</taxon>
        <taxon>Bacillati</taxon>
        <taxon>Actinomycetota</taxon>
        <taxon>Actinomycetes</taxon>
        <taxon>Streptosporangiales</taxon>
        <taxon>Thermomonosporaceae</taxon>
        <taxon>Thermomonospora</taxon>
    </lineage>
</organism>
<evidence type="ECO:0000313" key="2">
    <source>
        <dbReference type="Proteomes" id="UP000539313"/>
    </source>
</evidence>
<dbReference type="Proteomes" id="UP000539313">
    <property type="component" value="Unassembled WGS sequence"/>
</dbReference>
<gene>
    <name evidence="1" type="ORF">HNR21_001694</name>
</gene>
<dbReference type="RefSeq" id="WP_220500086.1">
    <property type="nucleotide sequence ID" value="NZ_JACJII010000001.1"/>
</dbReference>
<accession>A0A7W3MVW9</accession>
<dbReference type="EMBL" id="JACJII010000001">
    <property type="protein sequence ID" value="MBA9002812.1"/>
    <property type="molecule type" value="Genomic_DNA"/>
</dbReference>
<name>A0A7W3MVW9_9ACTN</name>
<comment type="caution">
    <text evidence="1">The sequence shown here is derived from an EMBL/GenBank/DDBJ whole genome shotgun (WGS) entry which is preliminary data.</text>
</comment>
<sequence length="291" mass="33514">MSDYLEEMPVGSADQVSLFAPDPQAPLVKPPGEAAVRMRVLITVKAAPNPSETYGETVCVAGIRLDDGQGGWVRLYPINFRELESDRTFRKYEIVSLQAKPNRADPRAESFRPIIDTIKRERFIRGWDRRLPFIIDHVHASMCEVRAAVRERPPARSLAAIRPRLVQGLDIEPHPGWTRDEQAKIDRYVAQGDLFDQRPRTALEAPRFKGWYRYLCQSGDCRGHRQGIYDWEWVALQRRFRHLDDADLKALLHERFFDMMCGAGKDTIFYVGNQAKHQLTFMVLGACYPTR</sequence>